<sequence>MNSRIYTLLFATALVATVISPSNAQDAIKIGIDAAYKPNAWVAPDGELTGFEVDLAKAVCAEIKKKCEISNVPWDGIWTALDTGTIDMVGTTVTASEARLEKYDASRIIYKVGYAFLVPADADITGGIAAFKGKPIGTGVGTPPYYNYIKAVLGDDTDIRGYDSPDAAVLDLDAGRIAAFMNDNLQLQYQFVSTGKYKLVEKPTFDPKYIGAGRAWFFRKGSKDLVEKFNKGLDAVIASGKLDEIGMKYIHSKFMTP</sequence>
<evidence type="ECO:0000313" key="8">
    <source>
        <dbReference type="Proteomes" id="UP000275436"/>
    </source>
</evidence>
<dbReference type="PANTHER" id="PTHR35936">
    <property type="entry name" value="MEMBRANE-BOUND LYTIC MUREIN TRANSGLYCOSYLASE F"/>
    <property type="match status" value="1"/>
</dbReference>
<accession>A0A3M9X519</accession>
<keyword evidence="3 5" id="KW-0732">Signal</keyword>
<dbReference type="PANTHER" id="PTHR35936:SF19">
    <property type="entry name" value="AMINO-ACID-BINDING PROTEIN YXEM-RELATED"/>
    <property type="match status" value="1"/>
</dbReference>
<dbReference type="GO" id="GO:0030313">
    <property type="term" value="C:cell envelope"/>
    <property type="evidence" value="ECO:0007669"/>
    <property type="project" value="UniProtKB-SubCell"/>
</dbReference>
<feature type="domain" description="Solute-binding protein family 3/N-terminal" evidence="6">
    <location>
        <begin position="27"/>
        <end position="253"/>
    </location>
</feature>
<proteinExistence type="inferred from homology"/>
<dbReference type="Pfam" id="PF00497">
    <property type="entry name" value="SBP_bac_3"/>
    <property type="match status" value="1"/>
</dbReference>
<evidence type="ECO:0000256" key="2">
    <source>
        <dbReference type="ARBA" id="ARBA00010333"/>
    </source>
</evidence>
<reference evidence="7 8" key="1">
    <citation type="journal article" date="2018" name="Mol. Plant Microbe Interact.">
        <title>Taxonomically Different Co-Microsymbionts of a Relict Legume, Oxytropis popoviana, Have Complementary Sets of Symbiotic Genes and Together Increase the Efficiency of Plant Nodulation.</title>
        <authorList>
            <person name="Safronova V."/>
            <person name="Belimov A."/>
            <person name="Sazanova A."/>
            <person name="Chirak E."/>
            <person name="Verkhozina A."/>
            <person name="Kuznetsova I."/>
            <person name="Andronov E."/>
            <person name="Puhalsky J."/>
            <person name="Tikhonovich I."/>
        </authorList>
    </citation>
    <scope>NUCLEOTIDE SEQUENCE [LARGE SCALE GENOMIC DNA]</scope>
    <source>
        <strain evidence="7 8">Opo-235</strain>
    </source>
</reference>
<organism evidence="7 8">
    <name type="scientific">Mesorhizobium japonicum</name>
    <dbReference type="NCBI Taxonomy" id="2066070"/>
    <lineage>
        <taxon>Bacteria</taxon>
        <taxon>Pseudomonadati</taxon>
        <taxon>Pseudomonadota</taxon>
        <taxon>Alphaproteobacteria</taxon>
        <taxon>Hyphomicrobiales</taxon>
        <taxon>Phyllobacteriaceae</taxon>
        <taxon>Mesorhizobium</taxon>
    </lineage>
</organism>
<evidence type="ECO:0000256" key="4">
    <source>
        <dbReference type="RuleBase" id="RU003744"/>
    </source>
</evidence>
<dbReference type="PROSITE" id="PS01039">
    <property type="entry name" value="SBP_BACTERIAL_3"/>
    <property type="match status" value="1"/>
</dbReference>
<feature type="signal peptide" evidence="5">
    <location>
        <begin position="1"/>
        <end position="24"/>
    </location>
</feature>
<dbReference type="InterPro" id="IPR001638">
    <property type="entry name" value="Solute-binding_3/MltF_N"/>
</dbReference>
<dbReference type="SUPFAM" id="SSF53850">
    <property type="entry name" value="Periplasmic binding protein-like II"/>
    <property type="match status" value="1"/>
</dbReference>
<dbReference type="RefSeq" id="WP_123169474.1">
    <property type="nucleotide sequence ID" value="NZ_QKOD01000009.1"/>
</dbReference>
<comment type="similarity">
    <text evidence="2 4">Belongs to the bacterial solute-binding protein 3 family.</text>
</comment>
<comment type="caution">
    <text evidence="7">The sequence shown here is derived from an EMBL/GenBank/DDBJ whole genome shotgun (WGS) entry which is preliminary data.</text>
</comment>
<evidence type="ECO:0000313" key="7">
    <source>
        <dbReference type="EMBL" id="RNJ42782.1"/>
    </source>
</evidence>
<dbReference type="SMART" id="SM00062">
    <property type="entry name" value="PBPb"/>
    <property type="match status" value="1"/>
</dbReference>
<dbReference type="Proteomes" id="UP000275436">
    <property type="component" value="Unassembled WGS sequence"/>
</dbReference>
<dbReference type="Gene3D" id="3.40.190.10">
    <property type="entry name" value="Periplasmic binding protein-like II"/>
    <property type="match status" value="2"/>
</dbReference>
<comment type="subcellular location">
    <subcellularLocation>
        <location evidence="1">Cell envelope</location>
    </subcellularLocation>
</comment>
<evidence type="ECO:0000259" key="6">
    <source>
        <dbReference type="SMART" id="SM00062"/>
    </source>
</evidence>
<dbReference type="AlphaFoldDB" id="A0A3M9X519"/>
<dbReference type="EMBL" id="QKOD01000009">
    <property type="protein sequence ID" value="RNJ42782.1"/>
    <property type="molecule type" value="Genomic_DNA"/>
</dbReference>
<name>A0A3M9X519_9HYPH</name>
<dbReference type="InterPro" id="IPR018313">
    <property type="entry name" value="SBP_3_CS"/>
</dbReference>
<evidence type="ECO:0000256" key="1">
    <source>
        <dbReference type="ARBA" id="ARBA00004196"/>
    </source>
</evidence>
<evidence type="ECO:0000256" key="5">
    <source>
        <dbReference type="SAM" id="SignalP"/>
    </source>
</evidence>
<feature type="chain" id="PRO_5018050171" description="Solute-binding protein family 3/N-terminal domain-containing protein" evidence="5">
    <location>
        <begin position="25"/>
        <end position="257"/>
    </location>
</feature>
<gene>
    <name evidence="7" type="ORF">DNR46_27170</name>
</gene>
<protein>
    <recommendedName>
        <fullName evidence="6">Solute-binding protein family 3/N-terminal domain-containing protein</fullName>
    </recommendedName>
</protein>
<evidence type="ECO:0000256" key="3">
    <source>
        <dbReference type="ARBA" id="ARBA00022729"/>
    </source>
</evidence>